<evidence type="ECO:0000313" key="2">
    <source>
        <dbReference type="Proteomes" id="UP000672039"/>
    </source>
</evidence>
<dbReference type="RefSeq" id="WP_210224416.1">
    <property type="nucleotide sequence ID" value="NZ_CP072801.1"/>
</dbReference>
<proteinExistence type="predicted"/>
<gene>
    <name evidence="1" type="ORF">J9253_09930</name>
</gene>
<name>A0ABX7WXU6_9GAMM</name>
<dbReference type="EMBL" id="CP072801">
    <property type="protein sequence ID" value="QTR48201.1"/>
    <property type="molecule type" value="Genomic_DNA"/>
</dbReference>
<sequence length="84" mass="9520">MKVEEQYQDVLQNIEFAIVSVYKENSVLSDYAVMCALEALTERYTAENLGRQPRKSSLSGLEPLVFERMKSMCEARQSGVKGKP</sequence>
<evidence type="ECO:0000313" key="1">
    <source>
        <dbReference type="EMBL" id="QTR48201.1"/>
    </source>
</evidence>
<reference evidence="1 2" key="1">
    <citation type="submission" date="2021-04" db="EMBL/GenBank/DDBJ databases">
        <title>Genomics, taxonomy and metabolism of representatives of sulfur bacteria of the genus Thiothrix: Thiothrix fructosivorans QT, Thiothrix unzii A1T and three new species, Thiothrix subterranea sp. nov., Thiothrix litoralis sp. nov. and 'Candidatus Thiothrix anitrata' sp. nov.</title>
        <authorList>
            <person name="Ravin N.V."/>
            <person name="Smolyakov D."/>
            <person name="Rudenko T.S."/>
            <person name="Mardanov A.V."/>
            <person name="Beletsky A.V."/>
            <person name="Markov N.D."/>
            <person name="Fomenkov A.I."/>
            <person name="Roberts R.J."/>
            <person name="Karnachuk O.V."/>
            <person name="Novikov A."/>
            <person name="Grabovich M.Y."/>
        </authorList>
    </citation>
    <scope>NUCLEOTIDE SEQUENCE [LARGE SCALE GENOMIC DNA]</scope>
    <source>
        <strain evidence="1 2">AS</strain>
    </source>
</reference>
<dbReference type="Proteomes" id="UP000672039">
    <property type="component" value="Chromosome"/>
</dbReference>
<organism evidence="1 2">
    <name type="scientific">Thiothrix litoralis</name>
    <dbReference type="NCBI Taxonomy" id="2891210"/>
    <lineage>
        <taxon>Bacteria</taxon>
        <taxon>Pseudomonadati</taxon>
        <taxon>Pseudomonadota</taxon>
        <taxon>Gammaproteobacteria</taxon>
        <taxon>Thiotrichales</taxon>
        <taxon>Thiotrichaceae</taxon>
        <taxon>Thiothrix</taxon>
    </lineage>
</organism>
<keyword evidence="2" id="KW-1185">Reference proteome</keyword>
<accession>A0ABX7WXU6</accession>
<protein>
    <submittedName>
        <fullName evidence="1">Uncharacterized protein</fullName>
    </submittedName>
</protein>